<organism evidence="3 4">
    <name type="scientific">Campylobacter anatolicus</name>
    <dbReference type="NCBI Taxonomy" id="2829105"/>
    <lineage>
        <taxon>Bacteria</taxon>
        <taxon>Pseudomonadati</taxon>
        <taxon>Campylobacterota</taxon>
        <taxon>Epsilonproteobacteria</taxon>
        <taxon>Campylobacterales</taxon>
        <taxon>Campylobacteraceae</taxon>
        <taxon>Campylobacter</taxon>
    </lineage>
</organism>
<dbReference type="Proteomes" id="UP000682951">
    <property type="component" value="Unassembled WGS sequence"/>
</dbReference>
<feature type="domain" description="Flavodoxin-like fold" evidence="2">
    <location>
        <begin position="1"/>
        <end position="170"/>
    </location>
</feature>
<evidence type="ECO:0000313" key="3">
    <source>
        <dbReference type="EMBL" id="MBR8463263.1"/>
    </source>
</evidence>
<evidence type="ECO:0000313" key="4">
    <source>
        <dbReference type="Proteomes" id="UP000682951"/>
    </source>
</evidence>
<dbReference type="InterPro" id="IPR003680">
    <property type="entry name" value="Flavodoxin_fold"/>
</dbReference>
<name>A0ABS5HG93_9BACT</name>
<comment type="caution">
    <text evidence="3">The sequence shown here is derived from an EMBL/GenBank/DDBJ whole genome shotgun (WGS) entry which is preliminary data.</text>
</comment>
<dbReference type="PANTHER" id="PTHR47307">
    <property type="entry name" value="GLUTATHIONE-REGULATED POTASSIUM-EFFLUX SYSTEM ANCILLARY PROTEIN KEFG"/>
    <property type="match status" value="1"/>
</dbReference>
<proteinExistence type="predicted"/>
<dbReference type="EMBL" id="JAGSSW010000001">
    <property type="protein sequence ID" value="MBR8463263.1"/>
    <property type="molecule type" value="Genomic_DNA"/>
</dbReference>
<protein>
    <submittedName>
        <fullName evidence="3">NAD(P)H-dependent oxidoreductase</fullName>
    </submittedName>
</protein>
<evidence type="ECO:0000259" key="2">
    <source>
        <dbReference type="Pfam" id="PF02525"/>
    </source>
</evidence>
<gene>
    <name evidence="3" type="ORF">KDD93_01585</name>
</gene>
<dbReference type="InterPro" id="IPR029039">
    <property type="entry name" value="Flavoprotein-like_sf"/>
</dbReference>
<dbReference type="Gene3D" id="3.40.50.360">
    <property type="match status" value="1"/>
</dbReference>
<keyword evidence="4" id="KW-1185">Reference proteome</keyword>
<reference evidence="3 4" key="1">
    <citation type="submission" date="2021-04" db="EMBL/GenBank/DDBJ databases">
        <title>Molecular and phenotypic characterization and identification of bacterial isolates recovered from the Anatolian ground squirrels (Spermophilus xanthoprymnus) and which have the potential to form a new species in the Campylobacter genus.</title>
        <authorList>
            <person name="Aydin F."/>
            <person name="Abay S."/>
            <person name="Kayman T."/>
            <person name="Karakaya E."/>
            <person name="Mustak H.K."/>
            <person name="Mustak I.B."/>
            <person name="Bilgin N."/>
            <person name="Duzler A."/>
            <person name="Sahin O."/>
            <person name="Guran O."/>
            <person name="Saticioglu I.B."/>
        </authorList>
    </citation>
    <scope>NUCLEOTIDE SEQUENCE [LARGE SCALE GENOMIC DNA]</scope>
    <source>
        <strain evidence="4">faydin-G24</strain>
    </source>
</reference>
<dbReference type="SUPFAM" id="SSF52218">
    <property type="entry name" value="Flavoproteins"/>
    <property type="match status" value="1"/>
</dbReference>
<keyword evidence="1" id="KW-0560">Oxidoreductase</keyword>
<evidence type="ECO:0000256" key="1">
    <source>
        <dbReference type="ARBA" id="ARBA00023002"/>
    </source>
</evidence>
<dbReference type="RefSeq" id="WP_212141464.1">
    <property type="nucleotide sequence ID" value="NZ_JAGSSW010000001.1"/>
</dbReference>
<sequence>MKTLLLLSHTYFDGSKVNRALFDAVKGLPDVTARHLEEIYGFDIRSFDIATEHALIESADRIIMQFPIFWFSMPALLKAYIDEVFTHGWAYGSDGNALVGKELQVVVTTGSDISAYSKQGSNKYSVDEFLLSLRGTAGYCGMTFNKIFVVDGVLGISDERLNAFCLKYKKLVLNELNEDDEEA</sequence>
<accession>A0ABS5HG93</accession>
<dbReference type="PANTHER" id="PTHR47307:SF1">
    <property type="entry name" value="GLUTATHIONE-REGULATED POTASSIUM-EFFLUX SYSTEM ANCILLARY PROTEIN KEFG"/>
    <property type="match status" value="1"/>
</dbReference>
<dbReference type="Pfam" id="PF02525">
    <property type="entry name" value="Flavodoxin_2"/>
    <property type="match status" value="1"/>
</dbReference>
<dbReference type="InterPro" id="IPR046980">
    <property type="entry name" value="KefG/KefF"/>
</dbReference>